<evidence type="ECO:0000256" key="1">
    <source>
        <dbReference type="PROSITE-ProRule" id="PRU00285"/>
    </source>
</evidence>
<evidence type="ECO:0000256" key="3">
    <source>
        <dbReference type="SAM" id="MobiDB-lite"/>
    </source>
</evidence>
<name>A0A371CKK4_9APHY</name>
<evidence type="ECO:0000259" key="4">
    <source>
        <dbReference type="PROSITE" id="PS01031"/>
    </source>
</evidence>
<evidence type="ECO:0000313" key="5">
    <source>
        <dbReference type="EMBL" id="RDX40824.1"/>
    </source>
</evidence>
<gene>
    <name evidence="5" type="ORF">OH76DRAFT_285499</name>
</gene>
<protein>
    <recommendedName>
        <fullName evidence="4">SHSP domain-containing protein</fullName>
    </recommendedName>
</protein>
<dbReference type="CDD" id="cd06464">
    <property type="entry name" value="ACD_sHsps-like"/>
    <property type="match status" value="1"/>
</dbReference>
<proteinExistence type="inferred from homology"/>
<sequence>MSPQYTTLSAYPNFRAASTKVQKLMQAQKEDPRYRDLDRMLARAYLELQRQRMQQKRSGVFMPRMDMYDDPANPHITAMLEVPGMKAEHLSVRIEHGRLIVEGERTGPHLHIGGSASANSSSEPSADAEAETATLALYPVRELKYGKFRREITLPAGVNAVHVRSILVEGMLTISWPRDPASLAVEQQPAAHHPSHTHTTTLHPSNITSGM</sequence>
<dbReference type="Pfam" id="PF00011">
    <property type="entry name" value="HSP20"/>
    <property type="match status" value="1"/>
</dbReference>
<dbReference type="InterPro" id="IPR008978">
    <property type="entry name" value="HSP20-like_chaperone"/>
</dbReference>
<dbReference type="OrthoDB" id="1431247at2759"/>
<dbReference type="Gene3D" id="2.60.40.790">
    <property type="match status" value="1"/>
</dbReference>
<reference evidence="5 6" key="1">
    <citation type="journal article" date="2018" name="Biotechnol. Biofuels">
        <title>Integrative visual omics of the white-rot fungus Polyporus brumalis exposes the biotechnological potential of its oxidative enzymes for delignifying raw plant biomass.</title>
        <authorList>
            <person name="Miyauchi S."/>
            <person name="Rancon A."/>
            <person name="Drula E."/>
            <person name="Hage H."/>
            <person name="Chaduli D."/>
            <person name="Favel A."/>
            <person name="Grisel S."/>
            <person name="Henrissat B."/>
            <person name="Herpoel-Gimbert I."/>
            <person name="Ruiz-Duenas F.J."/>
            <person name="Chevret D."/>
            <person name="Hainaut M."/>
            <person name="Lin J."/>
            <person name="Wang M."/>
            <person name="Pangilinan J."/>
            <person name="Lipzen A."/>
            <person name="Lesage-Meessen L."/>
            <person name="Navarro D."/>
            <person name="Riley R."/>
            <person name="Grigoriev I.V."/>
            <person name="Zhou S."/>
            <person name="Raouche S."/>
            <person name="Rosso M.N."/>
        </authorList>
    </citation>
    <scope>NUCLEOTIDE SEQUENCE [LARGE SCALE GENOMIC DNA]</scope>
    <source>
        <strain evidence="5 6">BRFM 1820</strain>
    </source>
</reference>
<dbReference type="AlphaFoldDB" id="A0A371CKK4"/>
<comment type="similarity">
    <text evidence="1 2">Belongs to the small heat shock protein (HSP20) family.</text>
</comment>
<accession>A0A371CKK4</accession>
<evidence type="ECO:0000256" key="2">
    <source>
        <dbReference type="RuleBase" id="RU003616"/>
    </source>
</evidence>
<dbReference type="Proteomes" id="UP000256964">
    <property type="component" value="Unassembled WGS sequence"/>
</dbReference>
<dbReference type="InterPro" id="IPR002068">
    <property type="entry name" value="A-crystallin/Hsp20_dom"/>
</dbReference>
<evidence type="ECO:0000313" key="6">
    <source>
        <dbReference type="Proteomes" id="UP000256964"/>
    </source>
</evidence>
<dbReference type="PROSITE" id="PS01031">
    <property type="entry name" value="SHSP"/>
    <property type="match status" value="1"/>
</dbReference>
<dbReference type="SUPFAM" id="SSF49764">
    <property type="entry name" value="HSP20-like chaperones"/>
    <property type="match status" value="1"/>
</dbReference>
<organism evidence="5 6">
    <name type="scientific">Lentinus brumalis</name>
    <dbReference type="NCBI Taxonomy" id="2498619"/>
    <lineage>
        <taxon>Eukaryota</taxon>
        <taxon>Fungi</taxon>
        <taxon>Dikarya</taxon>
        <taxon>Basidiomycota</taxon>
        <taxon>Agaricomycotina</taxon>
        <taxon>Agaricomycetes</taxon>
        <taxon>Polyporales</taxon>
        <taxon>Polyporaceae</taxon>
        <taxon>Lentinus</taxon>
    </lineage>
</organism>
<feature type="region of interest" description="Disordered" evidence="3">
    <location>
        <begin position="185"/>
        <end position="211"/>
    </location>
</feature>
<dbReference type="STRING" id="139420.A0A371CKK4"/>
<dbReference type="EMBL" id="KZ857535">
    <property type="protein sequence ID" value="RDX40824.1"/>
    <property type="molecule type" value="Genomic_DNA"/>
</dbReference>
<keyword evidence="6" id="KW-1185">Reference proteome</keyword>
<feature type="domain" description="SHSP" evidence="4">
    <location>
        <begin position="56"/>
        <end position="193"/>
    </location>
</feature>